<feature type="domain" description="BTB" evidence="1">
    <location>
        <begin position="8"/>
        <end position="108"/>
    </location>
</feature>
<dbReference type="GeneTree" id="ENSGT00530000064234"/>
<dbReference type="AlphaFoldDB" id="W5M6X2"/>
<dbReference type="EMBL" id="AHAT01011547">
    <property type="status" value="NOT_ANNOTATED_CDS"/>
    <property type="molecule type" value="Genomic_DNA"/>
</dbReference>
<dbReference type="InterPro" id="IPR045704">
    <property type="entry name" value="KCTD18_C"/>
</dbReference>
<dbReference type="InterPro" id="IPR000210">
    <property type="entry name" value="BTB/POZ_dom"/>
</dbReference>
<protein>
    <submittedName>
        <fullName evidence="2">Potassium channel tetramerization domain containing 18</fullName>
    </submittedName>
</protein>
<proteinExistence type="predicted"/>
<reference evidence="2" key="2">
    <citation type="submission" date="2025-08" db="UniProtKB">
        <authorList>
            <consortium name="Ensembl"/>
        </authorList>
    </citation>
    <scope>IDENTIFICATION</scope>
</reference>
<dbReference type="STRING" id="7918.ENSLOCP00000004130"/>
<dbReference type="SMART" id="SM00225">
    <property type="entry name" value="BTB"/>
    <property type="match status" value="1"/>
</dbReference>
<dbReference type="SUPFAM" id="SSF54695">
    <property type="entry name" value="POZ domain"/>
    <property type="match status" value="1"/>
</dbReference>
<dbReference type="PANTHER" id="PTHR14499:SF4">
    <property type="entry name" value="BTB_POZ DOMAIN-CONTAINING PROTEIN KCTD18"/>
    <property type="match status" value="1"/>
</dbReference>
<accession>W5M6X2</accession>
<dbReference type="Pfam" id="PF02214">
    <property type="entry name" value="BTB_2"/>
    <property type="match status" value="1"/>
</dbReference>
<dbReference type="PANTHER" id="PTHR14499">
    <property type="entry name" value="POTASSIUM CHANNEL TETRAMERIZATION DOMAIN-CONTAINING"/>
    <property type="match status" value="1"/>
</dbReference>
<dbReference type="Proteomes" id="UP000018468">
    <property type="component" value="Linkage group LG12"/>
</dbReference>
<dbReference type="Ensembl" id="ENSLOCT00000004138.1">
    <property type="protein sequence ID" value="ENSLOCP00000004130.1"/>
    <property type="gene ID" value="ENSLOCG00000003486.1"/>
</dbReference>
<evidence type="ECO:0000313" key="3">
    <source>
        <dbReference type="Proteomes" id="UP000018468"/>
    </source>
</evidence>
<dbReference type="InterPro" id="IPR003131">
    <property type="entry name" value="T1-type_BTB"/>
</dbReference>
<dbReference type="Gene3D" id="3.30.710.10">
    <property type="entry name" value="Potassium Channel Kv1.1, Chain A"/>
    <property type="match status" value="1"/>
</dbReference>
<dbReference type="eggNOG" id="KOG2723">
    <property type="taxonomic scope" value="Eukaryota"/>
</dbReference>
<organism evidence="2 3">
    <name type="scientific">Lepisosteus oculatus</name>
    <name type="common">Spotted gar</name>
    <dbReference type="NCBI Taxonomy" id="7918"/>
    <lineage>
        <taxon>Eukaryota</taxon>
        <taxon>Metazoa</taxon>
        <taxon>Chordata</taxon>
        <taxon>Craniata</taxon>
        <taxon>Vertebrata</taxon>
        <taxon>Euteleostomi</taxon>
        <taxon>Actinopterygii</taxon>
        <taxon>Neopterygii</taxon>
        <taxon>Holostei</taxon>
        <taxon>Semionotiformes</taxon>
        <taxon>Lepisosteidae</taxon>
        <taxon>Lepisosteus</taxon>
    </lineage>
</organism>
<dbReference type="GO" id="GO:0051260">
    <property type="term" value="P:protein homooligomerization"/>
    <property type="evidence" value="ECO:0007669"/>
    <property type="project" value="InterPro"/>
</dbReference>
<reference evidence="3" key="1">
    <citation type="submission" date="2011-12" db="EMBL/GenBank/DDBJ databases">
        <title>The Draft Genome of Lepisosteus oculatus.</title>
        <authorList>
            <consortium name="The Broad Institute Genome Assembly &amp; Analysis Group"/>
            <consortium name="Computational R&amp;D Group"/>
            <consortium name="and Sequencing Platform"/>
            <person name="Di Palma F."/>
            <person name="Alfoldi J."/>
            <person name="Johnson J."/>
            <person name="Berlin A."/>
            <person name="Gnerre S."/>
            <person name="Jaffe D."/>
            <person name="MacCallum I."/>
            <person name="Young S."/>
            <person name="Walker B.J."/>
            <person name="Lander E.S."/>
            <person name="Lindblad-Toh K."/>
        </authorList>
    </citation>
    <scope>NUCLEOTIDE SEQUENCE [LARGE SCALE GENOMIC DNA]</scope>
</reference>
<dbReference type="HOGENOM" id="CLU_1100602_0_0_1"/>
<dbReference type="OMA" id="GACVIER"/>
<sequence length="283" mass="32270">METEEVSEVLQLSVGGRQFTARRESLCRFKDSMLCSMFSGRFPLRRDQSGACVIDRDGQLFKFLLDYLHGELHLPEDEETRLAVQQEADYFGVPFPGSLTEQLVMELEAGAQRDGLPLRQALGELCQAYGRVCTEPAVWVLHYLSACGASCESKVLGVYGSREQGLQAMDRQLGGKGTSRSVHRREAGGNMQCIWSYYSRSELGRMMDAFDSWEGRGVSFWRVPQELIECWTLEKRPLQESQEPLLPQYKRIKQGCSCELLIRRCISPLRACCRHFLYFQVVP</sequence>
<evidence type="ECO:0000259" key="1">
    <source>
        <dbReference type="SMART" id="SM00225"/>
    </source>
</evidence>
<dbReference type="Pfam" id="PF19321">
    <property type="entry name" value="KCTD18_C"/>
    <property type="match status" value="1"/>
</dbReference>
<dbReference type="InParanoid" id="W5M6X2"/>
<name>W5M6X2_LEPOC</name>
<dbReference type="InterPro" id="IPR011333">
    <property type="entry name" value="SKP1/BTB/POZ_sf"/>
</dbReference>
<dbReference type="Bgee" id="ENSLOCG00000003486">
    <property type="expression patterns" value="Expressed in ovary and 13 other cell types or tissues"/>
</dbReference>
<reference evidence="2" key="3">
    <citation type="submission" date="2025-09" db="UniProtKB">
        <authorList>
            <consortium name="Ensembl"/>
        </authorList>
    </citation>
    <scope>IDENTIFICATION</scope>
</reference>
<keyword evidence="3" id="KW-1185">Reference proteome</keyword>
<evidence type="ECO:0000313" key="2">
    <source>
        <dbReference type="Ensembl" id="ENSLOCP00000004130.1"/>
    </source>
</evidence>